<dbReference type="PROSITE" id="PS50879">
    <property type="entry name" value="RNASE_H_1"/>
    <property type="match status" value="1"/>
</dbReference>
<reference evidence="2 3" key="1">
    <citation type="submission" date="2017-09" db="EMBL/GenBank/DDBJ databases">
        <title>Depth-based differentiation of microbial function through sediment-hosted aquifers and enrichment of novel symbionts in the deep terrestrial subsurface.</title>
        <authorList>
            <person name="Probst A.J."/>
            <person name="Ladd B."/>
            <person name="Jarett J.K."/>
            <person name="Geller-Mcgrath D.E."/>
            <person name="Sieber C.M."/>
            <person name="Emerson J.B."/>
            <person name="Anantharaman K."/>
            <person name="Thomas B.C."/>
            <person name="Malmstrom R."/>
            <person name="Stieglmeier M."/>
            <person name="Klingl A."/>
            <person name="Woyke T."/>
            <person name="Ryan C.M."/>
            <person name="Banfield J.F."/>
        </authorList>
    </citation>
    <scope>NUCLEOTIDE SEQUENCE [LARGE SCALE GENOMIC DNA]</scope>
    <source>
        <strain evidence="2">CG23_combo_of_CG06-09_8_20_14_all_37_87_8</strain>
    </source>
</reference>
<feature type="domain" description="RNase H type-1" evidence="1">
    <location>
        <begin position="1"/>
        <end position="142"/>
    </location>
</feature>
<evidence type="ECO:0000313" key="3">
    <source>
        <dbReference type="Proteomes" id="UP000230447"/>
    </source>
</evidence>
<dbReference type="GO" id="GO:0004523">
    <property type="term" value="F:RNA-DNA hybrid ribonuclease activity"/>
    <property type="evidence" value="ECO:0007669"/>
    <property type="project" value="InterPro"/>
</dbReference>
<dbReference type="Gene3D" id="3.30.420.10">
    <property type="entry name" value="Ribonuclease H-like superfamily/Ribonuclease H"/>
    <property type="match status" value="1"/>
</dbReference>
<dbReference type="GO" id="GO:0003676">
    <property type="term" value="F:nucleic acid binding"/>
    <property type="evidence" value="ECO:0007669"/>
    <property type="project" value="InterPro"/>
</dbReference>
<name>A0A2G9ZFC7_9BACT</name>
<dbReference type="PANTHER" id="PTHR46387:SF2">
    <property type="entry name" value="RIBONUCLEASE HI"/>
    <property type="match status" value="1"/>
</dbReference>
<accession>A0A2G9ZFC7</accession>
<proteinExistence type="predicted"/>
<organism evidence="2 3">
    <name type="scientific">bacterium (Candidatus Gribaldobacteria) CG23_combo_of_CG06-09_8_20_14_all_37_87_8</name>
    <dbReference type="NCBI Taxonomy" id="2014278"/>
    <lineage>
        <taxon>Bacteria</taxon>
        <taxon>Candidatus Gribaldobacteria</taxon>
    </lineage>
</organism>
<dbReference type="EMBL" id="PCSB01000027">
    <property type="protein sequence ID" value="PIP31857.1"/>
    <property type="molecule type" value="Genomic_DNA"/>
</dbReference>
<gene>
    <name evidence="2" type="ORF">COX24_01320</name>
</gene>
<dbReference type="InterPro" id="IPR002156">
    <property type="entry name" value="RNaseH_domain"/>
</dbReference>
<dbReference type="Pfam" id="PF13456">
    <property type="entry name" value="RVT_3"/>
    <property type="match status" value="1"/>
</dbReference>
<sequence>MSSHYTIYIDGGSRGNPGSSAFACVFPELNKEYSEHMGKATNNEAEYGALIFALKKAKSLLGKDKIKQMTLEIKADSELLVKQMQGKYKIKEPHIQQLFLTAWNLKTEFKEIIFTHIPREQNTKADHLLNATLDSEVKKQTLF</sequence>
<dbReference type="PANTHER" id="PTHR46387">
    <property type="entry name" value="POLYNUCLEOTIDYL TRANSFERASE, RIBONUCLEASE H-LIKE SUPERFAMILY PROTEIN"/>
    <property type="match status" value="1"/>
</dbReference>
<evidence type="ECO:0000313" key="2">
    <source>
        <dbReference type="EMBL" id="PIP31857.1"/>
    </source>
</evidence>
<dbReference type="AlphaFoldDB" id="A0A2G9ZFC7"/>
<comment type="caution">
    <text evidence="2">The sequence shown here is derived from an EMBL/GenBank/DDBJ whole genome shotgun (WGS) entry which is preliminary data.</text>
</comment>
<dbReference type="InterPro" id="IPR036397">
    <property type="entry name" value="RNaseH_sf"/>
</dbReference>
<evidence type="ECO:0000259" key="1">
    <source>
        <dbReference type="PROSITE" id="PS50879"/>
    </source>
</evidence>
<dbReference type="SUPFAM" id="SSF53098">
    <property type="entry name" value="Ribonuclease H-like"/>
    <property type="match status" value="1"/>
</dbReference>
<dbReference type="InterPro" id="IPR012337">
    <property type="entry name" value="RNaseH-like_sf"/>
</dbReference>
<dbReference type="CDD" id="cd09279">
    <property type="entry name" value="RNase_HI_like"/>
    <property type="match status" value="1"/>
</dbReference>
<protein>
    <recommendedName>
        <fullName evidence="1">RNase H type-1 domain-containing protein</fullName>
    </recommendedName>
</protein>
<dbReference type="Proteomes" id="UP000230447">
    <property type="component" value="Unassembled WGS sequence"/>
</dbReference>